<accession>A0A1I8AKI2</accession>
<name>A0A1I8AKI2_9BILA</name>
<evidence type="ECO:0000313" key="2">
    <source>
        <dbReference type="Proteomes" id="UP000095287"/>
    </source>
</evidence>
<reference evidence="3" key="1">
    <citation type="submission" date="2016-11" db="UniProtKB">
        <authorList>
            <consortium name="WormBaseParasite"/>
        </authorList>
    </citation>
    <scope>IDENTIFICATION</scope>
</reference>
<keyword evidence="2" id="KW-1185">Reference proteome</keyword>
<evidence type="ECO:0000313" key="3">
    <source>
        <dbReference type="WBParaSite" id="L893_g6678.t1"/>
    </source>
</evidence>
<feature type="compositionally biased region" description="Acidic residues" evidence="1">
    <location>
        <begin position="65"/>
        <end position="74"/>
    </location>
</feature>
<feature type="compositionally biased region" description="Pro residues" evidence="1">
    <location>
        <begin position="186"/>
        <end position="201"/>
    </location>
</feature>
<evidence type="ECO:0000256" key="1">
    <source>
        <dbReference type="SAM" id="MobiDB-lite"/>
    </source>
</evidence>
<sequence length="326" mass="35527">MRSQKIDAAPTGTAKITLFRAGPFRVAAESFRVFPKGGWPESSSEVSSSFLMETRNSRARTSSAESEDAEDDENPQGMLLAGKGLSIRWSDSPPRTEERPSSRARTSCHMEPSTSKLASPPPKSPSKPSKESRINQKRVSLEKARSIIEEMSRTRVGVYRSQSSSTFPRHNAQRTAKSNVVTRTQPPVPPRKYSAQPPPPSRRALAMSDSDDSMGEGDEIRDLLSTLGSQYNEVPAAVPKQVDSPVSFPAKPLSTSTPKVSLPRVLADPNVTPKSTNRARPSRMSSLQARLASPQHQPPGLADPPANDEDDSFYDPASDVIFKKGM</sequence>
<dbReference type="AlphaFoldDB" id="A0A1I8AKI2"/>
<feature type="region of interest" description="Disordered" evidence="1">
    <location>
        <begin position="33"/>
        <end position="318"/>
    </location>
</feature>
<feature type="compositionally biased region" description="Polar residues" evidence="1">
    <location>
        <begin position="160"/>
        <end position="179"/>
    </location>
</feature>
<proteinExistence type="predicted"/>
<dbReference type="WBParaSite" id="L893_g6678.t1">
    <property type="protein sequence ID" value="L893_g6678.t1"/>
    <property type="gene ID" value="L893_g6678"/>
</dbReference>
<protein>
    <submittedName>
        <fullName evidence="3">WH2 domain-containing protein</fullName>
    </submittedName>
</protein>
<feature type="compositionally biased region" description="Polar residues" evidence="1">
    <location>
        <begin position="272"/>
        <end position="288"/>
    </location>
</feature>
<organism evidence="2 3">
    <name type="scientific">Steinernema glaseri</name>
    <dbReference type="NCBI Taxonomy" id="37863"/>
    <lineage>
        <taxon>Eukaryota</taxon>
        <taxon>Metazoa</taxon>
        <taxon>Ecdysozoa</taxon>
        <taxon>Nematoda</taxon>
        <taxon>Chromadorea</taxon>
        <taxon>Rhabditida</taxon>
        <taxon>Tylenchina</taxon>
        <taxon>Panagrolaimomorpha</taxon>
        <taxon>Strongyloidoidea</taxon>
        <taxon>Steinernematidae</taxon>
        <taxon>Steinernema</taxon>
    </lineage>
</organism>
<dbReference type="Proteomes" id="UP000095287">
    <property type="component" value="Unplaced"/>
</dbReference>
<feature type="compositionally biased region" description="Acidic residues" evidence="1">
    <location>
        <begin position="209"/>
        <end position="219"/>
    </location>
</feature>
<feature type="compositionally biased region" description="Basic and acidic residues" evidence="1">
    <location>
        <begin position="128"/>
        <end position="153"/>
    </location>
</feature>